<dbReference type="SMART" id="SM00174">
    <property type="entry name" value="RHO"/>
    <property type="match status" value="1"/>
</dbReference>
<evidence type="ECO:0000256" key="1">
    <source>
        <dbReference type="ARBA" id="ARBA00022741"/>
    </source>
</evidence>
<dbReference type="Pfam" id="PF00071">
    <property type="entry name" value="Ras"/>
    <property type="match status" value="1"/>
</dbReference>
<organism evidence="3 4">
    <name type="scientific">Polyplosphaeria fusca</name>
    <dbReference type="NCBI Taxonomy" id="682080"/>
    <lineage>
        <taxon>Eukaryota</taxon>
        <taxon>Fungi</taxon>
        <taxon>Dikarya</taxon>
        <taxon>Ascomycota</taxon>
        <taxon>Pezizomycotina</taxon>
        <taxon>Dothideomycetes</taxon>
        <taxon>Pleosporomycetidae</taxon>
        <taxon>Pleosporales</taxon>
        <taxon>Tetraplosphaeriaceae</taxon>
        <taxon>Polyplosphaeria</taxon>
    </lineage>
</organism>
<dbReference type="InterPro" id="IPR003578">
    <property type="entry name" value="Small_GTPase_Rho"/>
</dbReference>
<keyword evidence="4" id="KW-1185">Reference proteome</keyword>
<dbReference type="PROSITE" id="PS51419">
    <property type="entry name" value="RAB"/>
    <property type="match status" value="1"/>
</dbReference>
<dbReference type="AlphaFoldDB" id="A0A9P4UW58"/>
<dbReference type="GO" id="GO:0005525">
    <property type="term" value="F:GTP binding"/>
    <property type="evidence" value="ECO:0007669"/>
    <property type="project" value="UniProtKB-KW"/>
</dbReference>
<dbReference type="InterPro" id="IPR001806">
    <property type="entry name" value="Small_GTPase"/>
</dbReference>
<evidence type="ECO:0000256" key="2">
    <source>
        <dbReference type="ARBA" id="ARBA00023134"/>
    </source>
</evidence>
<evidence type="ECO:0000313" key="3">
    <source>
        <dbReference type="EMBL" id="KAF2726825.1"/>
    </source>
</evidence>
<dbReference type="Gene3D" id="3.40.50.300">
    <property type="entry name" value="P-loop containing nucleotide triphosphate hydrolases"/>
    <property type="match status" value="1"/>
</dbReference>
<dbReference type="GO" id="GO:0007264">
    <property type="term" value="P:small GTPase-mediated signal transduction"/>
    <property type="evidence" value="ECO:0007669"/>
    <property type="project" value="InterPro"/>
</dbReference>
<keyword evidence="3" id="KW-0378">Hydrolase</keyword>
<reference evidence="3" key="1">
    <citation type="journal article" date="2020" name="Stud. Mycol.">
        <title>101 Dothideomycetes genomes: a test case for predicting lifestyles and emergence of pathogens.</title>
        <authorList>
            <person name="Haridas S."/>
            <person name="Albert R."/>
            <person name="Binder M."/>
            <person name="Bloem J."/>
            <person name="Labutti K."/>
            <person name="Salamov A."/>
            <person name="Andreopoulos B."/>
            <person name="Baker S."/>
            <person name="Barry K."/>
            <person name="Bills G."/>
            <person name="Bluhm B."/>
            <person name="Cannon C."/>
            <person name="Castanera R."/>
            <person name="Culley D."/>
            <person name="Daum C."/>
            <person name="Ezra D."/>
            <person name="Gonzalez J."/>
            <person name="Henrissat B."/>
            <person name="Kuo A."/>
            <person name="Liang C."/>
            <person name="Lipzen A."/>
            <person name="Lutzoni F."/>
            <person name="Magnuson J."/>
            <person name="Mondo S."/>
            <person name="Nolan M."/>
            <person name="Ohm R."/>
            <person name="Pangilinan J."/>
            <person name="Park H.-J."/>
            <person name="Ramirez L."/>
            <person name="Alfaro M."/>
            <person name="Sun H."/>
            <person name="Tritt A."/>
            <person name="Yoshinaga Y."/>
            <person name="Zwiers L.-H."/>
            <person name="Turgeon B."/>
            <person name="Goodwin S."/>
            <person name="Spatafora J."/>
            <person name="Crous P."/>
            <person name="Grigoriev I."/>
        </authorList>
    </citation>
    <scope>NUCLEOTIDE SEQUENCE</scope>
    <source>
        <strain evidence="3">CBS 125425</strain>
    </source>
</reference>
<dbReference type="EMBL" id="ML996386">
    <property type="protein sequence ID" value="KAF2726825.1"/>
    <property type="molecule type" value="Genomic_DNA"/>
</dbReference>
<proteinExistence type="predicted"/>
<protein>
    <submittedName>
        <fullName evidence="3">P-loop containing nucleoside triphosphate hydrolase protein</fullName>
    </submittedName>
</protein>
<dbReference type="SMART" id="SM00173">
    <property type="entry name" value="RAS"/>
    <property type="match status" value="1"/>
</dbReference>
<dbReference type="SMART" id="SM00175">
    <property type="entry name" value="RAB"/>
    <property type="match status" value="1"/>
</dbReference>
<dbReference type="OrthoDB" id="25896at2759"/>
<dbReference type="PANTHER" id="PTHR24072">
    <property type="entry name" value="RHO FAMILY GTPASE"/>
    <property type="match status" value="1"/>
</dbReference>
<accession>A0A9P4UW58</accession>
<comment type="caution">
    <text evidence="3">The sequence shown here is derived from an EMBL/GenBank/DDBJ whole genome shotgun (WGS) entry which is preliminary data.</text>
</comment>
<keyword evidence="2" id="KW-0342">GTP-binding</keyword>
<dbReference type="Proteomes" id="UP000799444">
    <property type="component" value="Unassembled WGS sequence"/>
</dbReference>
<keyword evidence="1" id="KW-0547">Nucleotide-binding</keyword>
<dbReference type="PRINTS" id="PR00449">
    <property type="entry name" value="RASTRNSFRMNG"/>
</dbReference>
<sequence>MDTLPPPPPPEIPVLLLGDPEVGKSTFLSRLSLGLTPPGDSPPPYALPTLRDSNQPFVFSITLYRRPYTLHFYDTASPTNYTLLRPSFIILCYDITSRESLHSLRDRWRTLINAHYNYDESLPVMVLGLKRDLRREWTEEEKRDGGRGPSVMPQEAVAVAQELRCDLYAECSAVTGELCKEVLEDVAKTSAKTMTENGAKSATGCEVM</sequence>
<name>A0A9P4UW58_9PLEO</name>
<dbReference type="SUPFAM" id="SSF52540">
    <property type="entry name" value="P-loop containing nucleoside triphosphate hydrolases"/>
    <property type="match status" value="1"/>
</dbReference>
<dbReference type="PROSITE" id="PS51420">
    <property type="entry name" value="RHO"/>
    <property type="match status" value="1"/>
</dbReference>
<dbReference type="InterPro" id="IPR027417">
    <property type="entry name" value="P-loop_NTPase"/>
</dbReference>
<dbReference type="GO" id="GO:0003924">
    <property type="term" value="F:GTPase activity"/>
    <property type="evidence" value="ECO:0007669"/>
    <property type="project" value="InterPro"/>
</dbReference>
<evidence type="ECO:0000313" key="4">
    <source>
        <dbReference type="Proteomes" id="UP000799444"/>
    </source>
</evidence>
<gene>
    <name evidence="3" type="ORF">EJ04DRAFT_582446</name>
</gene>